<keyword evidence="11 14" id="KW-0418">Kinase</keyword>
<evidence type="ECO:0000256" key="8">
    <source>
        <dbReference type="ARBA" id="ARBA00022573"/>
    </source>
</evidence>
<comment type="catalytic activity">
    <reaction evidence="1 14">
        <text>adenosylcob(III)inamide + ATP = adenosylcob(III)inamide phosphate + ADP + H(+)</text>
        <dbReference type="Rhea" id="RHEA:15769"/>
        <dbReference type="ChEBI" id="CHEBI:2480"/>
        <dbReference type="ChEBI" id="CHEBI:15378"/>
        <dbReference type="ChEBI" id="CHEBI:30616"/>
        <dbReference type="ChEBI" id="CHEBI:58502"/>
        <dbReference type="ChEBI" id="CHEBI:456216"/>
        <dbReference type="EC" id="2.7.1.156"/>
    </reaction>
</comment>
<dbReference type="InterPro" id="IPR027417">
    <property type="entry name" value="P-loop_NTPase"/>
</dbReference>
<dbReference type="EC" id="2.7.7.62" evidence="14"/>
<dbReference type="PIRSF" id="PIRSF006135">
    <property type="entry name" value="CobU"/>
    <property type="match status" value="1"/>
</dbReference>
<keyword evidence="18" id="KW-1185">Reference proteome</keyword>
<evidence type="ECO:0000256" key="6">
    <source>
        <dbReference type="ARBA" id="ARBA00005159"/>
    </source>
</evidence>
<keyword evidence="12 14" id="KW-0067">ATP-binding</keyword>
<sequence length="190" mass="20510">MPKSHGSLKPRSSPGWRQRVADLTLVVGGARSGKSRYAEGLVRSGPGPWHYIATAEAFDAEMAARIAQHQIDRGPDWITHEAPRDLAPRLRGIREGRVLVDCLTLWLSNHLLAGSDPGAETEALEAALTEHPCPITLVSNEVGWGIVPENALARAFRDAQGRLNQRLAARADRVVTTIAGLPLALKGDLP</sequence>
<keyword evidence="10 14" id="KW-0547">Nucleotide-binding</keyword>
<dbReference type="SUPFAM" id="SSF52540">
    <property type="entry name" value="P-loop containing nucleoside triphosphate hydrolases"/>
    <property type="match status" value="1"/>
</dbReference>
<feature type="binding site" evidence="16">
    <location>
        <begin position="28"/>
        <end position="35"/>
    </location>
    <ligand>
        <name>GTP</name>
        <dbReference type="ChEBI" id="CHEBI:37565"/>
    </ligand>
</feature>
<dbReference type="PANTHER" id="PTHR34848:SF1">
    <property type="entry name" value="BIFUNCTIONAL ADENOSYLCOBALAMIN BIOSYNTHESIS PROTEIN COBU"/>
    <property type="match status" value="1"/>
</dbReference>
<keyword evidence="17" id="KW-0548">Nucleotidyltransferase</keyword>
<feature type="active site" description="GMP-histidine intermediate" evidence="15">
    <location>
        <position position="69"/>
    </location>
</feature>
<dbReference type="EMBL" id="SBLC01000005">
    <property type="protein sequence ID" value="RWY43197.1"/>
    <property type="molecule type" value="Genomic_DNA"/>
</dbReference>
<evidence type="ECO:0000313" key="17">
    <source>
        <dbReference type="EMBL" id="RWY43197.1"/>
    </source>
</evidence>
<dbReference type="Gene3D" id="3.40.50.300">
    <property type="entry name" value="P-loop containing nucleotide triphosphate hydrolases"/>
    <property type="match status" value="1"/>
</dbReference>
<keyword evidence="8 14" id="KW-0169">Cobalamin biosynthesis</keyword>
<comment type="pathway">
    <text evidence="6 14">Cofactor biosynthesis; adenosylcobalamin biosynthesis; adenosylcobalamin from cob(II)yrinate a,c-diamide: step 5/7.</text>
</comment>
<comment type="caution">
    <text evidence="17">The sequence shown here is derived from an EMBL/GenBank/DDBJ whole genome shotgun (WGS) entry which is preliminary data.</text>
</comment>
<evidence type="ECO:0000256" key="3">
    <source>
        <dbReference type="ARBA" id="ARBA00001522"/>
    </source>
</evidence>
<comment type="similarity">
    <text evidence="7 14">Belongs to the CobU/CobP family.</text>
</comment>
<dbReference type="Proteomes" id="UP000287168">
    <property type="component" value="Unassembled WGS sequence"/>
</dbReference>
<gene>
    <name evidence="17" type="ORF">EP867_04600</name>
</gene>
<dbReference type="PANTHER" id="PTHR34848">
    <property type="match status" value="1"/>
</dbReference>
<evidence type="ECO:0000256" key="7">
    <source>
        <dbReference type="ARBA" id="ARBA00007490"/>
    </source>
</evidence>
<comment type="catalytic activity">
    <reaction evidence="2 14">
        <text>adenosylcob(III)inamide phosphate + GTP + H(+) = adenosylcob(III)inamide-GDP + diphosphate</text>
        <dbReference type="Rhea" id="RHEA:22712"/>
        <dbReference type="ChEBI" id="CHEBI:15378"/>
        <dbReference type="ChEBI" id="CHEBI:33019"/>
        <dbReference type="ChEBI" id="CHEBI:37565"/>
        <dbReference type="ChEBI" id="CHEBI:58502"/>
        <dbReference type="ChEBI" id="CHEBI:60487"/>
        <dbReference type="EC" id="2.7.7.62"/>
    </reaction>
</comment>
<dbReference type="EC" id="2.7.1.156" evidence="14"/>
<name>A0A444ME60_9RHOB</name>
<comment type="catalytic activity">
    <reaction evidence="3">
        <text>adenosylcob(III)inamide + GTP = adenosylcob(III)inamide phosphate + GDP + H(+)</text>
        <dbReference type="Rhea" id="RHEA:15765"/>
        <dbReference type="ChEBI" id="CHEBI:2480"/>
        <dbReference type="ChEBI" id="CHEBI:15378"/>
        <dbReference type="ChEBI" id="CHEBI:37565"/>
        <dbReference type="ChEBI" id="CHEBI:58189"/>
        <dbReference type="ChEBI" id="CHEBI:58502"/>
        <dbReference type="EC" id="2.7.1.156"/>
    </reaction>
</comment>
<dbReference type="CDD" id="cd00544">
    <property type="entry name" value="CobU"/>
    <property type="match status" value="1"/>
</dbReference>
<dbReference type="AlphaFoldDB" id="A0A444ME60"/>
<evidence type="ECO:0000256" key="15">
    <source>
        <dbReference type="PIRSR" id="PIRSR006135-1"/>
    </source>
</evidence>
<organism evidence="17 18">
    <name type="scientific">Falsigemmobacter intermedius</name>
    <dbReference type="NCBI Taxonomy" id="1553448"/>
    <lineage>
        <taxon>Bacteria</taxon>
        <taxon>Pseudomonadati</taxon>
        <taxon>Pseudomonadota</taxon>
        <taxon>Alphaproteobacteria</taxon>
        <taxon>Rhodobacterales</taxon>
        <taxon>Paracoccaceae</taxon>
        <taxon>Falsigemmobacter</taxon>
    </lineage>
</organism>
<evidence type="ECO:0000256" key="14">
    <source>
        <dbReference type="PIRNR" id="PIRNR006135"/>
    </source>
</evidence>
<evidence type="ECO:0000256" key="5">
    <source>
        <dbReference type="ARBA" id="ARBA00004692"/>
    </source>
</evidence>
<keyword evidence="9 14" id="KW-0808">Transferase</keyword>
<comment type="pathway">
    <text evidence="5 14">Cofactor biosynthesis; adenosylcobalamin biosynthesis; adenosylcobalamin from cob(II)yrinate a,c-diamide: step 6/7.</text>
</comment>
<keyword evidence="13 14" id="KW-0342">GTP-binding</keyword>
<evidence type="ECO:0000256" key="4">
    <source>
        <dbReference type="ARBA" id="ARBA00003889"/>
    </source>
</evidence>
<evidence type="ECO:0000256" key="16">
    <source>
        <dbReference type="PIRSR" id="PIRSR006135-2"/>
    </source>
</evidence>
<protein>
    <recommendedName>
        <fullName evidence="14">Bifunctional adenosylcobalamin biosynthesis protein</fullName>
        <ecNumber evidence="14">2.7.1.156</ecNumber>
        <ecNumber evidence="14">2.7.7.62</ecNumber>
    </recommendedName>
</protein>
<dbReference type="GO" id="GO:0005525">
    <property type="term" value="F:GTP binding"/>
    <property type="evidence" value="ECO:0007669"/>
    <property type="project" value="UniProtKB-UniRule"/>
</dbReference>
<evidence type="ECO:0000256" key="11">
    <source>
        <dbReference type="ARBA" id="ARBA00022777"/>
    </source>
</evidence>
<evidence type="ECO:0000256" key="13">
    <source>
        <dbReference type="ARBA" id="ARBA00023134"/>
    </source>
</evidence>
<dbReference type="InterPro" id="IPR003203">
    <property type="entry name" value="CobU/CobP"/>
</dbReference>
<dbReference type="GO" id="GO:0009236">
    <property type="term" value="P:cobalamin biosynthetic process"/>
    <property type="evidence" value="ECO:0007669"/>
    <property type="project" value="UniProtKB-UniRule"/>
</dbReference>
<feature type="binding site" evidence="16">
    <location>
        <position position="81"/>
    </location>
    <ligand>
        <name>GTP</name>
        <dbReference type="ChEBI" id="CHEBI:37565"/>
    </ligand>
</feature>
<dbReference type="OrthoDB" id="9788370at2"/>
<dbReference type="NCBIfam" id="NF004469">
    <property type="entry name" value="PRK05800.1"/>
    <property type="match status" value="1"/>
</dbReference>
<dbReference type="Pfam" id="PF02283">
    <property type="entry name" value="CobU"/>
    <property type="match status" value="1"/>
</dbReference>
<evidence type="ECO:0000256" key="12">
    <source>
        <dbReference type="ARBA" id="ARBA00022840"/>
    </source>
</evidence>
<dbReference type="GO" id="GO:0043752">
    <property type="term" value="F:adenosylcobinamide kinase activity"/>
    <property type="evidence" value="ECO:0007669"/>
    <property type="project" value="UniProtKB-EC"/>
</dbReference>
<reference evidence="17 18" key="1">
    <citation type="journal article" date="2015" name="Int. J. Syst. Evol. Microbiol.">
        <title>Gemmobacter intermedius sp. nov., isolated from a white stork (Ciconia ciconia).</title>
        <authorList>
            <person name="Kampfer P."/>
            <person name="Jerzak L."/>
            <person name="Wilharm G."/>
            <person name="Golke J."/>
            <person name="Busse H.J."/>
            <person name="Glaeser S.P."/>
        </authorList>
    </citation>
    <scope>NUCLEOTIDE SEQUENCE [LARGE SCALE GENOMIC DNA]</scope>
    <source>
        <strain evidence="17 18">119/4</strain>
    </source>
</reference>
<evidence type="ECO:0000256" key="9">
    <source>
        <dbReference type="ARBA" id="ARBA00022679"/>
    </source>
</evidence>
<evidence type="ECO:0000313" key="18">
    <source>
        <dbReference type="Proteomes" id="UP000287168"/>
    </source>
</evidence>
<feature type="binding site" evidence="16">
    <location>
        <begin position="53"/>
        <end position="55"/>
    </location>
    <ligand>
        <name>GTP</name>
        <dbReference type="ChEBI" id="CHEBI:37565"/>
    </ligand>
</feature>
<feature type="binding site" evidence="16">
    <location>
        <position position="101"/>
    </location>
    <ligand>
        <name>GTP</name>
        <dbReference type="ChEBI" id="CHEBI:37565"/>
    </ligand>
</feature>
<dbReference type="GO" id="GO:0008820">
    <property type="term" value="F:cobinamide phosphate guanylyltransferase activity"/>
    <property type="evidence" value="ECO:0007669"/>
    <property type="project" value="UniProtKB-UniRule"/>
</dbReference>
<dbReference type="GO" id="GO:0005524">
    <property type="term" value="F:ATP binding"/>
    <property type="evidence" value="ECO:0007669"/>
    <property type="project" value="UniProtKB-UniRule"/>
</dbReference>
<evidence type="ECO:0000256" key="1">
    <source>
        <dbReference type="ARBA" id="ARBA00000312"/>
    </source>
</evidence>
<proteinExistence type="inferred from homology"/>
<evidence type="ECO:0000256" key="2">
    <source>
        <dbReference type="ARBA" id="ARBA00000711"/>
    </source>
</evidence>
<dbReference type="UniPathway" id="UPA00148">
    <property type="reaction ID" value="UER00236"/>
</dbReference>
<accession>A0A444ME60</accession>
<comment type="function">
    <text evidence="4 14">Catalyzes ATP-dependent phosphorylation of adenosylcobinamide and addition of GMP to adenosylcobinamide phosphate.</text>
</comment>
<evidence type="ECO:0000256" key="10">
    <source>
        <dbReference type="ARBA" id="ARBA00022741"/>
    </source>
</evidence>